<dbReference type="AlphaFoldDB" id="A0AAV8T1M4"/>
<accession>A0AAV8T1M4</accession>
<gene>
    <name evidence="1" type="ORF">K2173_015324</name>
</gene>
<protein>
    <submittedName>
        <fullName evidence="1">Uncharacterized protein</fullName>
    </submittedName>
</protein>
<evidence type="ECO:0000313" key="1">
    <source>
        <dbReference type="EMBL" id="KAJ8760657.1"/>
    </source>
</evidence>
<keyword evidence="2" id="KW-1185">Reference proteome</keyword>
<dbReference type="PANTHER" id="PTHR32343">
    <property type="entry name" value="SERINE/ARGININE-RICH SPLICING FACTOR"/>
    <property type="match status" value="1"/>
</dbReference>
<dbReference type="EMBL" id="JAIWQS010000007">
    <property type="protein sequence ID" value="KAJ8760657.1"/>
    <property type="molecule type" value="Genomic_DNA"/>
</dbReference>
<name>A0AAV8T1M4_9ROSI</name>
<sequence>MQRESQTTQLAFVTFKDARGADMGSTVADHSVTITPAKDYMLPPEAAALITDQKLPATDSAFRRAADLVTTVLAKGFVLGKDAINKAKSLDERTHLTANASATVSSIDRKMSIRDKISHGTAIANEKAKSAFSVAEQVASNAGSAVMSNRYILTGASWISGAISAVAKAAEDVSMMTKEKIEKAEENKKATLVRDRTEVMNDSPKLHLGEPPKGEPPVVAAVRAFKHLILRRRLL</sequence>
<reference evidence="1 2" key="1">
    <citation type="submission" date="2021-09" db="EMBL/GenBank/DDBJ databases">
        <title>Genomic insights and catalytic innovation underlie evolution of tropane alkaloids biosynthesis.</title>
        <authorList>
            <person name="Wang Y.-J."/>
            <person name="Tian T."/>
            <person name="Huang J.-P."/>
            <person name="Huang S.-X."/>
        </authorList>
    </citation>
    <scope>NUCLEOTIDE SEQUENCE [LARGE SCALE GENOMIC DNA]</scope>
    <source>
        <strain evidence="1">KIB-2018</strain>
        <tissue evidence="1">Leaf</tissue>
    </source>
</reference>
<dbReference type="Proteomes" id="UP001159364">
    <property type="component" value="Linkage Group LG07"/>
</dbReference>
<comment type="caution">
    <text evidence="1">The sequence shown here is derived from an EMBL/GenBank/DDBJ whole genome shotgun (WGS) entry which is preliminary data.</text>
</comment>
<organism evidence="1 2">
    <name type="scientific">Erythroxylum novogranatense</name>
    <dbReference type="NCBI Taxonomy" id="1862640"/>
    <lineage>
        <taxon>Eukaryota</taxon>
        <taxon>Viridiplantae</taxon>
        <taxon>Streptophyta</taxon>
        <taxon>Embryophyta</taxon>
        <taxon>Tracheophyta</taxon>
        <taxon>Spermatophyta</taxon>
        <taxon>Magnoliopsida</taxon>
        <taxon>eudicotyledons</taxon>
        <taxon>Gunneridae</taxon>
        <taxon>Pentapetalae</taxon>
        <taxon>rosids</taxon>
        <taxon>fabids</taxon>
        <taxon>Malpighiales</taxon>
        <taxon>Erythroxylaceae</taxon>
        <taxon>Erythroxylum</taxon>
    </lineage>
</organism>
<dbReference type="PANTHER" id="PTHR32343:SF29">
    <property type="entry name" value="RNA-BINDING (RRM_RBD_RNP MOTIFS) FAMILY PROTEIN"/>
    <property type="match status" value="1"/>
</dbReference>
<proteinExistence type="predicted"/>
<evidence type="ECO:0000313" key="2">
    <source>
        <dbReference type="Proteomes" id="UP001159364"/>
    </source>
</evidence>